<dbReference type="EMBL" id="QGHA01000015">
    <property type="protein sequence ID" value="PWK69989.1"/>
    <property type="molecule type" value="Genomic_DNA"/>
</dbReference>
<reference evidence="2 3" key="1">
    <citation type="submission" date="2018-05" db="EMBL/GenBank/DDBJ databases">
        <title>Genomic Encyclopedia of Archaeal and Bacterial Type Strains, Phase II (KMG-II): from individual species to whole genera.</title>
        <authorList>
            <person name="Goeker M."/>
        </authorList>
    </citation>
    <scope>NUCLEOTIDE SEQUENCE [LARGE SCALE GENOMIC DNA]</scope>
    <source>
        <strain evidence="2 3">DSM 19975</strain>
    </source>
</reference>
<dbReference type="RefSeq" id="WP_109610056.1">
    <property type="nucleotide sequence ID" value="NZ_QGHA01000015.1"/>
</dbReference>
<organism evidence="2 3">
    <name type="scientific">Mucilaginibacter oryzae</name>
    <dbReference type="NCBI Taxonomy" id="468058"/>
    <lineage>
        <taxon>Bacteria</taxon>
        <taxon>Pseudomonadati</taxon>
        <taxon>Bacteroidota</taxon>
        <taxon>Sphingobacteriia</taxon>
        <taxon>Sphingobacteriales</taxon>
        <taxon>Sphingobacteriaceae</taxon>
        <taxon>Mucilaginibacter</taxon>
    </lineage>
</organism>
<dbReference type="InterPro" id="IPR018490">
    <property type="entry name" value="cNMP-bd_dom_sf"/>
</dbReference>
<accession>A0A316GXB9</accession>
<evidence type="ECO:0000313" key="3">
    <source>
        <dbReference type="Proteomes" id="UP000245678"/>
    </source>
</evidence>
<protein>
    <submittedName>
        <fullName evidence="2">CRP-like cAMP-binding protein</fullName>
    </submittedName>
</protein>
<sequence length="193" mass="22243">MKGTFENYLRQHTQLANEEINRILDLAIERKLKRNEALLSAGEVCRQKIFVASGILRNFAVKEDGSEHILQFSPENSWTLDVESYDSRQPAKYNIAAIEPSEVVLWNKDDFDGLVAGVPAFKQHSQQLISRNIYNSRQRILTALSGTPEEKYEDFLKTYPTLLSRLPLRMIAAYLGVSIKTLTRLRRDQLLRF</sequence>
<dbReference type="Gene3D" id="2.60.120.10">
    <property type="entry name" value="Jelly Rolls"/>
    <property type="match status" value="1"/>
</dbReference>
<dbReference type="Proteomes" id="UP000245678">
    <property type="component" value="Unassembled WGS sequence"/>
</dbReference>
<dbReference type="InterPro" id="IPR000595">
    <property type="entry name" value="cNMP-bd_dom"/>
</dbReference>
<dbReference type="CDD" id="cd00038">
    <property type="entry name" value="CAP_ED"/>
    <property type="match status" value="1"/>
</dbReference>
<dbReference type="InterPro" id="IPR014710">
    <property type="entry name" value="RmlC-like_jellyroll"/>
</dbReference>
<proteinExistence type="predicted"/>
<dbReference type="SUPFAM" id="SSF51206">
    <property type="entry name" value="cAMP-binding domain-like"/>
    <property type="match status" value="1"/>
</dbReference>
<comment type="caution">
    <text evidence="2">The sequence shown here is derived from an EMBL/GenBank/DDBJ whole genome shotgun (WGS) entry which is preliminary data.</text>
</comment>
<feature type="domain" description="Cyclic nucleotide-binding" evidence="1">
    <location>
        <begin position="29"/>
        <end position="115"/>
    </location>
</feature>
<evidence type="ECO:0000313" key="2">
    <source>
        <dbReference type="EMBL" id="PWK69989.1"/>
    </source>
</evidence>
<dbReference type="Pfam" id="PF00027">
    <property type="entry name" value="cNMP_binding"/>
    <property type="match status" value="1"/>
</dbReference>
<keyword evidence="3" id="KW-1185">Reference proteome</keyword>
<gene>
    <name evidence="2" type="ORF">LX99_04642</name>
</gene>
<evidence type="ECO:0000259" key="1">
    <source>
        <dbReference type="Pfam" id="PF00027"/>
    </source>
</evidence>
<name>A0A316GXB9_9SPHI</name>
<dbReference type="AlphaFoldDB" id="A0A316GXB9"/>